<feature type="transmembrane region" description="Helical" evidence="2">
    <location>
        <begin position="298"/>
        <end position="322"/>
    </location>
</feature>
<reference evidence="4" key="1">
    <citation type="submission" date="2014-04" db="EMBL/GenBank/DDBJ databases">
        <title>Evolutionary Origins and Diversification of the Mycorrhizal Mutualists.</title>
        <authorList>
            <consortium name="DOE Joint Genome Institute"/>
            <consortium name="Mycorrhizal Genomics Consortium"/>
            <person name="Kohler A."/>
            <person name="Kuo A."/>
            <person name="Nagy L.G."/>
            <person name="Floudas D."/>
            <person name="Copeland A."/>
            <person name="Barry K.W."/>
            <person name="Cichocki N."/>
            <person name="Veneault-Fourrey C."/>
            <person name="LaButti K."/>
            <person name="Lindquist E.A."/>
            <person name="Lipzen A."/>
            <person name="Lundell T."/>
            <person name="Morin E."/>
            <person name="Murat C."/>
            <person name="Riley R."/>
            <person name="Ohm R."/>
            <person name="Sun H."/>
            <person name="Tunlid A."/>
            <person name="Henrissat B."/>
            <person name="Grigoriev I.V."/>
            <person name="Hibbett D.S."/>
            <person name="Martin F."/>
        </authorList>
    </citation>
    <scope>NUCLEOTIDE SEQUENCE [LARGE SCALE GENOMIC DNA]</scope>
    <source>
        <strain evidence="4">FD-334 SS-4</strain>
    </source>
</reference>
<evidence type="ECO:0000313" key="3">
    <source>
        <dbReference type="EMBL" id="KJA15421.1"/>
    </source>
</evidence>
<dbReference type="OMA" id="SESTEWQ"/>
<dbReference type="OrthoDB" id="419711at2759"/>
<organism evidence="3 4">
    <name type="scientific">Hypholoma sublateritium (strain FD-334 SS-4)</name>
    <dbReference type="NCBI Taxonomy" id="945553"/>
    <lineage>
        <taxon>Eukaryota</taxon>
        <taxon>Fungi</taxon>
        <taxon>Dikarya</taxon>
        <taxon>Basidiomycota</taxon>
        <taxon>Agaricomycotina</taxon>
        <taxon>Agaricomycetes</taxon>
        <taxon>Agaricomycetidae</taxon>
        <taxon>Agaricales</taxon>
        <taxon>Agaricineae</taxon>
        <taxon>Strophariaceae</taxon>
        <taxon>Hypholoma</taxon>
    </lineage>
</organism>
<evidence type="ECO:0000256" key="1">
    <source>
        <dbReference type="SAM" id="MobiDB-lite"/>
    </source>
</evidence>
<sequence>MRLPEINLLARLGVPPTGSPTVPPNTITITSTNPAHTPNPTTTPKFDPLHAYVSSPLLRRPAHLAAARAGIALYALATLAGTLGWNVAHGTGDSYFSYFTYLTYTGLAAYYVAAAVQTFFYAFSPSYLSSATAMNAKAKGYPLQRWPRILQALHVVLQATVVSFPFVVTVVFWALLADGSTFATPYSAWSNLSVHAFNTLFALLELLGTHAPPPPWAALPLTLALLAAYLGVAYITRAAQGFYRAFYFLLSLFPLPFPLLPPRPPPRIAAHRYPHAQADPPCRAAYPFLDPATQHGKLAAYILGIAAAQALAFAAARGAAVLRVRWAARRGRGPLNDRAIGADGGGGGRGIGGGRGMGGMGGGMGMGGEVCVELDGGWAAARAGGAEGKAQEGEGKASVESV</sequence>
<dbReference type="PANTHER" id="PTHR12242">
    <property type="entry name" value="OS02G0130600 PROTEIN-RELATED"/>
    <property type="match status" value="1"/>
</dbReference>
<evidence type="ECO:0000313" key="4">
    <source>
        <dbReference type="Proteomes" id="UP000054270"/>
    </source>
</evidence>
<feature type="transmembrane region" description="Helical" evidence="2">
    <location>
        <begin position="242"/>
        <end position="260"/>
    </location>
</feature>
<feature type="compositionally biased region" description="Basic and acidic residues" evidence="1">
    <location>
        <begin position="389"/>
        <end position="402"/>
    </location>
</feature>
<feature type="region of interest" description="Disordered" evidence="1">
    <location>
        <begin position="383"/>
        <end position="402"/>
    </location>
</feature>
<accession>A0A0D2NFF6</accession>
<dbReference type="EMBL" id="KN817645">
    <property type="protein sequence ID" value="KJA15421.1"/>
    <property type="molecule type" value="Genomic_DNA"/>
</dbReference>
<dbReference type="GO" id="GO:0016020">
    <property type="term" value="C:membrane"/>
    <property type="evidence" value="ECO:0007669"/>
    <property type="project" value="TreeGrafter"/>
</dbReference>
<dbReference type="Proteomes" id="UP000054270">
    <property type="component" value="Unassembled WGS sequence"/>
</dbReference>
<feature type="transmembrane region" description="Helical" evidence="2">
    <location>
        <begin position="108"/>
        <end position="128"/>
    </location>
</feature>
<feature type="transmembrane region" description="Helical" evidence="2">
    <location>
        <begin position="149"/>
        <end position="176"/>
    </location>
</feature>
<dbReference type="PANTHER" id="PTHR12242:SF1">
    <property type="entry name" value="MYND-TYPE DOMAIN-CONTAINING PROTEIN"/>
    <property type="match status" value="1"/>
</dbReference>
<name>A0A0D2NFF6_HYPSF</name>
<protein>
    <submittedName>
        <fullName evidence="3">Uncharacterized protein</fullName>
    </submittedName>
</protein>
<keyword evidence="2" id="KW-0812">Transmembrane</keyword>
<keyword evidence="4" id="KW-1185">Reference proteome</keyword>
<dbReference type="AlphaFoldDB" id="A0A0D2NFF6"/>
<keyword evidence="2" id="KW-0472">Membrane</keyword>
<feature type="transmembrane region" description="Helical" evidence="2">
    <location>
        <begin position="216"/>
        <end position="235"/>
    </location>
</feature>
<proteinExistence type="predicted"/>
<evidence type="ECO:0000256" key="2">
    <source>
        <dbReference type="SAM" id="Phobius"/>
    </source>
</evidence>
<keyword evidence="2" id="KW-1133">Transmembrane helix</keyword>
<dbReference type="STRING" id="945553.A0A0D2NFF6"/>
<gene>
    <name evidence="3" type="ORF">HYPSUDRAFT_72089</name>
</gene>
<feature type="transmembrane region" description="Helical" evidence="2">
    <location>
        <begin position="65"/>
        <end position="88"/>
    </location>
</feature>